<feature type="region of interest" description="Disordered" evidence="1">
    <location>
        <begin position="1"/>
        <end position="34"/>
    </location>
</feature>
<dbReference type="EMBL" id="HBUE01304447">
    <property type="protein sequence ID" value="CAG6580428.1"/>
    <property type="molecule type" value="Transcribed_RNA"/>
</dbReference>
<name>A0A8D8G262_CULPI</name>
<protein>
    <submittedName>
        <fullName evidence="2">(northern house mosquito) hypothetical protein</fullName>
    </submittedName>
</protein>
<evidence type="ECO:0000256" key="1">
    <source>
        <dbReference type="SAM" id="MobiDB-lite"/>
    </source>
</evidence>
<dbReference type="EMBL" id="HBUE01304450">
    <property type="protein sequence ID" value="CAG6580431.1"/>
    <property type="molecule type" value="Transcribed_RNA"/>
</dbReference>
<sequence length="110" mass="12292">MRVWHDCQHPEHRRPDAQGDVQKPHQPHPEMALRDRHVRDDGVHPVRVLHVLDTARPPGLPVLVGGLSDVPHALHPDTAHHLDPADGVAGRVAIHRNQTSARFISPLRPI</sequence>
<dbReference type="EMBL" id="HBUE01198375">
    <property type="protein sequence ID" value="CAG6528683.1"/>
    <property type="molecule type" value="Transcribed_RNA"/>
</dbReference>
<accession>A0A8D8G262</accession>
<evidence type="ECO:0000313" key="2">
    <source>
        <dbReference type="EMBL" id="CAG6490979.1"/>
    </source>
</evidence>
<reference evidence="2" key="1">
    <citation type="submission" date="2021-05" db="EMBL/GenBank/DDBJ databases">
        <authorList>
            <person name="Alioto T."/>
            <person name="Alioto T."/>
            <person name="Gomez Garrido J."/>
        </authorList>
    </citation>
    <scope>NUCLEOTIDE SEQUENCE</scope>
</reference>
<dbReference type="EMBL" id="HBUE01198374">
    <property type="protein sequence ID" value="CAG6528681.1"/>
    <property type="molecule type" value="Transcribed_RNA"/>
</dbReference>
<dbReference type="EMBL" id="HBUE01304446">
    <property type="protein sequence ID" value="CAG6580426.1"/>
    <property type="molecule type" value="Transcribed_RNA"/>
</dbReference>
<dbReference type="EMBL" id="HBUE01198378">
    <property type="protein sequence ID" value="CAG6528686.1"/>
    <property type="molecule type" value="Transcribed_RNA"/>
</dbReference>
<organism evidence="2">
    <name type="scientific">Culex pipiens</name>
    <name type="common">House mosquito</name>
    <dbReference type="NCBI Taxonomy" id="7175"/>
    <lineage>
        <taxon>Eukaryota</taxon>
        <taxon>Metazoa</taxon>
        <taxon>Ecdysozoa</taxon>
        <taxon>Arthropoda</taxon>
        <taxon>Hexapoda</taxon>
        <taxon>Insecta</taxon>
        <taxon>Pterygota</taxon>
        <taxon>Neoptera</taxon>
        <taxon>Endopterygota</taxon>
        <taxon>Diptera</taxon>
        <taxon>Nematocera</taxon>
        <taxon>Culicoidea</taxon>
        <taxon>Culicidae</taxon>
        <taxon>Culicinae</taxon>
        <taxon>Culicini</taxon>
        <taxon>Culex</taxon>
        <taxon>Culex</taxon>
    </lineage>
</organism>
<dbReference type="AlphaFoldDB" id="A0A8D8G262"/>
<proteinExistence type="predicted"/>
<feature type="compositionally biased region" description="Basic and acidic residues" evidence="1">
    <location>
        <begin position="1"/>
        <end position="17"/>
    </location>
</feature>
<dbReference type="EMBL" id="HBUE01117333">
    <property type="protein sequence ID" value="CAG6490979.1"/>
    <property type="molecule type" value="Transcribed_RNA"/>
</dbReference>